<dbReference type="EMBL" id="JARKIK010000050">
    <property type="protein sequence ID" value="KAK8734726.1"/>
    <property type="molecule type" value="Genomic_DNA"/>
</dbReference>
<gene>
    <name evidence="3" type="ORF">OTU49_005956</name>
</gene>
<proteinExistence type="predicted"/>
<feature type="signal peptide" evidence="2">
    <location>
        <begin position="1"/>
        <end position="27"/>
    </location>
</feature>
<feature type="region of interest" description="Disordered" evidence="1">
    <location>
        <begin position="168"/>
        <end position="189"/>
    </location>
</feature>
<keyword evidence="4" id="KW-1185">Reference proteome</keyword>
<feature type="compositionally biased region" description="Pro residues" evidence="1">
    <location>
        <begin position="290"/>
        <end position="301"/>
    </location>
</feature>
<accession>A0AAW0WR54</accession>
<dbReference type="AlphaFoldDB" id="A0AAW0WR54"/>
<comment type="caution">
    <text evidence="3">The sequence shown here is derived from an EMBL/GenBank/DDBJ whole genome shotgun (WGS) entry which is preliminary data.</text>
</comment>
<sequence>MRLVLRHVTVLPVVIYHLALHLVPTTASYHPAQTSTNIPSNILHPFYGLQDQDDTRKHLQDTHQGLDSTWEYPEDLRQDPDPIWQYLNNVHQDPGLAHKYFDSIREDPDLIREHLTLLRHDGNALRQYLSALLQDPSDTQQDDYAIHLLPETVQKLITSAQQYHKFSGQDYENSPMYPQTDRQDSDTQQDLKGVQGILSPQHPILASQKITSATQKYIDAHHGGDVMQRSSEGWSGAGDSGLSYIGNSCWDHLSHDNLWCAPHVIQRQVLSELPRLSLPTTHYHAHRPTMPTPTPPLPRPPRWLRRPPTKRYLGIELPDYIATTFSSIKTDNAHYLTKLHQLKQRMRNAGK</sequence>
<evidence type="ECO:0000256" key="2">
    <source>
        <dbReference type="SAM" id="SignalP"/>
    </source>
</evidence>
<evidence type="ECO:0000313" key="4">
    <source>
        <dbReference type="Proteomes" id="UP001445076"/>
    </source>
</evidence>
<evidence type="ECO:0000256" key="1">
    <source>
        <dbReference type="SAM" id="MobiDB-lite"/>
    </source>
</evidence>
<organism evidence="3 4">
    <name type="scientific">Cherax quadricarinatus</name>
    <name type="common">Australian red claw crayfish</name>
    <dbReference type="NCBI Taxonomy" id="27406"/>
    <lineage>
        <taxon>Eukaryota</taxon>
        <taxon>Metazoa</taxon>
        <taxon>Ecdysozoa</taxon>
        <taxon>Arthropoda</taxon>
        <taxon>Crustacea</taxon>
        <taxon>Multicrustacea</taxon>
        <taxon>Malacostraca</taxon>
        <taxon>Eumalacostraca</taxon>
        <taxon>Eucarida</taxon>
        <taxon>Decapoda</taxon>
        <taxon>Pleocyemata</taxon>
        <taxon>Astacidea</taxon>
        <taxon>Parastacoidea</taxon>
        <taxon>Parastacidae</taxon>
        <taxon>Cherax</taxon>
    </lineage>
</organism>
<name>A0AAW0WR54_CHEQU</name>
<dbReference type="Proteomes" id="UP001445076">
    <property type="component" value="Unassembled WGS sequence"/>
</dbReference>
<protein>
    <submittedName>
        <fullName evidence="3">Uncharacterized protein</fullName>
    </submittedName>
</protein>
<feature type="region of interest" description="Disordered" evidence="1">
    <location>
        <begin position="282"/>
        <end position="302"/>
    </location>
</feature>
<evidence type="ECO:0000313" key="3">
    <source>
        <dbReference type="EMBL" id="KAK8734726.1"/>
    </source>
</evidence>
<reference evidence="3 4" key="1">
    <citation type="journal article" date="2024" name="BMC Genomics">
        <title>Genome assembly of redclaw crayfish (Cherax quadricarinatus) provides insights into its immune adaptation and hypoxia tolerance.</title>
        <authorList>
            <person name="Liu Z."/>
            <person name="Zheng J."/>
            <person name="Li H."/>
            <person name="Fang K."/>
            <person name="Wang S."/>
            <person name="He J."/>
            <person name="Zhou D."/>
            <person name="Weng S."/>
            <person name="Chi M."/>
            <person name="Gu Z."/>
            <person name="He J."/>
            <person name="Li F."/>
            <person name="Wang M."/>
        </authorList>
    </citation>
    <scope>NUCLEOTIDE SEQUENCE [LARGE SCALE GENOMIC DNA]</scope>
    <source>
        <strain evidence="3">ZL_2023a</strain>
    </source>
</reference>
<feature type="chain" id="PRO_5044013236" evidence="2">
    <location>
        <begin position="28"/>
        <end position="351"/>
    </location>
</feature>
<keyword evidence="2" id="KW-0732">Signal</keyword>